<dbReference type="SUPFAM" id="SSF46565">
    <property type="entry name" value="Chaperone J-domain"/>
    <property type="match status" value="1"/>
</dbReference>
<accession>A0A110B522</accession>
<dbReference type="PRINTS" id="PR00625">
    <property type="entry name" value="JDOMAIN"/>
</dbReference>
<evidence type="ECO:0000259" key="2">
    <source>
        <dbReference type="PROSITE" id="PS50076"/>
    </source>
</evidence>
<protein>
    <submittedName>
        <fullName evidence="3">DnaJ-related protein</fullName>
    </submittedName>
</protein>
<organism evidence="3 4">
    <name type="scientific">Halorhodospira halochloris</name>
    <name type="common">Ectothiorhodospira halochloris</name>
    <dbReference type="NCBI Taxonomy" id="1052"/>
    <lineage>
        <taxon>Bacteria</taxon>
        <taxon>Pseudomonadati</taxon>
        <taxon>Pseudomonadota</taxon>
        <taxon>Gammaproteobacteria</taxon>
        <taxon>Chromatiales</taxon>
        <taxon>Ectothiorhodospiraceae</taxon>
        <taxon>Halorhodospira</taxon>
    </lineage>
</organism>
<dbReference type="Pfam" id="PF00226">
    <property type="entry name" value="DnaJ"/>
    <property type="match status" value="1"/>
</dbReference>
<evidence type="ECO:0000313" key="4">
    <source>
        <dbReference type="Proteomes" id="UP000218890"/>
    </source>
</evidence>
<feature type="domain" description="J" evidence="2">
    <location>
        <begin position="137"/>
        <end position="190"/>
    </location>
</feature>
<dbReference type="EMBL" id="AP017372">
    <property type="protein sequence ID" value="BAU56862.2"/>
    <property type="molecule type" value="Genomic_DNA"/>
</dbReference>
<dbReference type="SMART" id="SM00271">
    <property type="entry name" value="DnaJ"/>
    <property type="match status" value="1"/>
</dbReference>
<gene>
    <name evidence="3" type="ORF">HH1059_01870</name>
</gene>
<evidence type="ECO:0000256" key="1">
    <source>
        <dbReference type="ARBA" id="ARBA00023186"/>
    </source>
</evidence>
<dbReference type="PANTHER" id="PTHR24074">
    <property type="entry name" value="CO-CHAPERONE PROTEIN DJLA"/>
    <property type="match status" value="1"/>
</dbReference>
<dbReference type="Gene3D" id="1.10.287.110">
    <property type="entry name" value="DnaJ domain"/>
    <property type="match status" value="1"/>
</dbReference>
<name>A0A110B522_HALHR</name>
<dbReference type="InterPro" id="IPR021059">
    <property type="entry name" value="DnaJ-related_N"/>
</dbReference>
<sequence>MQILRTKYPGGVDEMTLMDELDAAGLELFAKQWRHQPERLFRAHFILFHALYRLRPDLAAQGLDIAIHCLEIRLYERDGCNSSHAALTQPDELAAYYLDQSNLEGMDDTAVEELINDGLRRCLGDISTDRGTGNRCAALATLGLDNDADKNQIRRTYRRLAMRYHPDRGGDTATLQQINAAYRTLMAGEP</sequence>
<keyword evidence="1" id="KW-0143">Chaperone</keyword>
<keyword evidence="4" id="KW-1185">Reference proteome</keyword>
<dbReference type="PROSITE" id="PS50076">
    <property type="entry name" value="DNAJ_2"/>
    <property type="match status" value="1"/>
</dbReference>
<dbReference type="Proteomes" id="UP000218890">
    <property type="component" value="Chromosome"/>
</dbReference>
<dbReference type="AlphaFoldDB" id="A0A110B522"/>
<evidence type="ECO:0000313" key="3">
    <source>
        <dbReference type="EMBL" id="BAU56862.2"/>
    </source>
</evidence>
<dbReference type="InterPro" id="IPR050817">
    <property type="entry name" value="DjlA_DnaK_co-chaperone"/>
</dbReference>
<dbReference type="InterPro" id="IPR036869">
    <property type="entry name" value="J_dom_sf"/>
</dbReference>
<reference evidence="3" key="1">
    <citation type="submission" date="2016-02" db="EMBL/GenBank/DDBJ databases">
        <title>Halorhodospira halochloris DSM-1059 complete genome, version 2.</title>
        <authorList>
            <person name="Tsukatani Y."/>
        </authorList>
    </citation>
    <scope>NUCLEOTIDE SEQUENCE</scope>
    <source>
        <strain evidence="3">DSM 1059</strain>
    </source>
</reference>
<dbReference type="InterPro" id="IPR001623">
    <property type="entry name" value="DnaJ_domain"/>
</dbReference>
<dbReference type="Pfam" id="PF12339">
    <property type="entry name" value="DNAJ_related"/>
    <property type="match status" value="1"/>
</dbReference>
<dbReference type="KEGG" id="hhk:HH1059_01870"/>
<dbReference type="CDD" id="cd06257">
    <property type="entry name" value="DnaJ"/>
    <property type="match status" value="1"/>
</dbReference>
<proteinExistence type="predicted"/>